<evidence type="ECO:0000256" key="1">
    <source>
        <dbReference type="SAM" id="MobiDB-lite"/>
    </source>
</evidence>
<evidence type="ECO:0000313" key="3">
    <source>
        <dbReference type="Proteomes" id="UP001160148"/>
    </source>
</evidence>
<dbReference type="EMBL" id="CARXXK010000005">
    <property type="protein sequence ID" value="CAI6369559.1"/>
    <property type="molecule type" value="Genomic_DNA"/>
</dbReference>
<reference evidence="2 3" key="1">
    <citation type="submission" date="2023-01" db="EMBL/GenBank/DDBJ databases">
        <authorList>
            <person name="Whitehead M."/>
        </authorList>
    </citation>
    <scope>NUCLEOTIDE SEQUENCE [LARGE SCALE GENOMIC DNA]</scope>
</reference>
<name>A0AAV0XLJ4_9HEMI</name>
<comment type="caution">
    <text evidence="2">The sequence shown here is derived from an EMBL/GenBank/DDBJ whole genome shotgun (WGS) entry which is preliminary data.</text>
</comment>
<feature type="compositionally biased region" description="Polar residues" evidence="1">
    <location>
        <begin position="1"/>
        <end position="11"/>
    </location>
</feature>
<sequence length="105" mass="11943">MYRILSTSWNGATRRKDESHPTAFPPAVEASFAQHCMKLADFGFPLIPSDLKMCVTRYLDCKGVRVSQFTNNIPGDDWIRGFLKRNKDLSVKVSANIKKSCEHHN</sequence>
<dbReference type="Proteomes" id="UP001160148">
    <property type="component" value="Unassembled WGS sequence"/>
</dbReference>
<evidence type="ECO:0000313" key="2">
    <source>
        <dbReference type="EMBL" id="CAI6369559.1"/>
    </source>
</evidence>
<gene>
    <name evidence="2" type="ORF">MEUPH1_LOCUS23786</name>
</gene>
<evidence type="ECO:0008006" key="4">
    <source>
        <dbReference type="Google" id="ProtNLM"/>
    </source>
</evidence>
<feature type="region of interest" description="Disordered" evidence="1">
    <location>
        <begin position="1"/>
        <end position="22"/>
    </location>
</feature>
<proteinExistence type="predicted"/>
<dbReference type="AlphaFoldDB" id="A0AAV0XLJ4"/>
<keyword evidence="3" id="KW-1185">Reference proteome</keyword>
<organism evidence="2 3">
    <name type="scientific">Macrosiphum euphorbiae</name>
    <name type="common">potato aphid</name>
    <dbReference type="NCBI Taxonomy" id="13131"/>
    <lineage>
        <taxon>Eukaryota</taxon>
        <taxon>Metazoa</taxon>
        <taxon>Ecdysozoa</taxon>
        <taxon>Arthropoda</taxon>
        <taxon>Hexapoda</taxon>
        <taxon>Insecta</taxon>
        <taxon>Pterygota</taxon>
        <taxon>Neoptera</taxon>
        <taxon>Paraneoptera</taxon>
        <taxon>Hemiptera</taxon>
        <taxon>Sternorrhyncha</taxon>
        <taxon>Aphidomorpha</taxon>
        <taxon>Aphidoidea</taxon>
        <taxon>Aphididae</taxon>
        <taxon>Macrosiphini</taxon>
        <taxon>Macrosiphum</taxon>
    </lineage>
</organism>
<accession>A0AAV0XLJ4</accession>
<protein>
    <recommendedName>
        <fullName evidence="4">HTH CENPB-type domain-containing protein</fullName>
    </recommendedName>
</protein>